<organism evidence="2 3">
    <name type="scientific">Candidatus Termititenax dinenymphae</name>
    <dbReference type="NCBI Taxonomy" id="2218523"/>
    <lineage>
        <taxon>Bacteria</taxon>
        <taxon>Bacillati</taxon>
        <taxon>Candidatus Margulisiibacteriota</taxon>
        <taxon>Candidatus Termititenacia</taxon>
        <taxon>Candidatus Termititenacales</taxon>
        <taxon>Candidatus Termititenacaceae</taxon>
        <taxon>Candidatus Termititenax</taxon>
    </lineage>
</organism>
<evidence type="ECO:0000259" key="1">
    <source>
        <dbReference type="Pfam" id="PF01850"/>
    </source>
</evidence>
<dbReference type="InterPro" id="IPR029060">
    <property type="entry name" value="PIN-like_dom_sf"/>
</dbReference>
<dbReference type="AlphaFoldDB" id="A0A388TK44"/>
<proteinExistence type="predicted"/>
<reference evidence="2 3" key="1">
    <citation type="journal article" date="2019" name="ISME J.">
        <title>Genome analyses of uncultured TG2/ZB3 bacteria in 'Margulisbacteria' specifically attached to ectosymbiotic spirochetes of protists in the termite gut.</title>
        <authorList>
            <person name="Utami Y.D."/>
            <person name="Kuwahara H."/>
            <person name="Igai K."/>
            <person name="Murakami T."/>
            <person name="Sugaya K."/>
            <person name="Morikawa T."/>
            <person name="Nagura Y."/>
            <person name="Yuki M."/>
            <person name="Deevong P."/>
            <person name="Inoue T."/>
            <person name="Kihara K."/>
            <person name="Lo N."/>
            <person name="Yamada A."/>
            <person name="Ohkuma M."/>
            <person name="Hongoh Y."/>
        </authorList>
    </citation>
    <scope>NUCLEOTIDE SEQUENCE [LARGE SCALE GENOMIC DNA]</scope>
    <source>
        <strain evidence="2">RsDinE6-01</strain>
    </source>
</reference>
<dbReference type="SUPFAM" id="SSF88723">
    <property type="entry name" value="PIN domain-like"/>
    <property type="match status" value="1"/>
</dbReference>
<gene>
    <name evidence="2" type="ORF">RDn1_337</name>
</gene>
<dbReference type="InterPro" id="IPR002716">
    <property type="entry name" value="PIN_dom"/>
</dbReference>
<feature type="domain" description="PIN" evidence="1">
    <location>
        <begin position="3"/>
        <end position="118"/>
    </location>
</feature>
<comment type="caution">
    <text evidence="2">The sequence shown here is derived from an EMBL/GenBank/DDBJ whole genome shotgun (WGS) entry which is preliminary data.</text>
</comment>
<sequence length="138" mass="15390">MLVYFDTSAFIKLVLEEEYSTDVRNYFDALDLNDIPVSADLLKTEALRAVIRLELERDTVLLALEKIQLIPVERRDFDIAGIIEPKNRNLRSLDALHLAVAKATDVDIFVTYDVRQVAAATALGLTVVSPGKQTSSLI</sequence>
<keyword evidence="3" id="KW-1185">Reference proteome</keyword>
<evidence type="ECO:0000313" key="2">
    <source>
        <dbReference type="EMBL" id="GBR77678.1"/>
    </source>
</evidence>
<protein>
    <submittedName>
        <fullName evidence="2">PIN domain protein</fullName>
    </submittedName>
</protein>
<dbReference type="Proteomes" id="UP000282196">
    <property type="component" value="Unassembled WGS sequence"/>
</dbReference>
<dbReference type="CDD" id="cd09874">
    <property type="entry name" value="PIN_MT3492-like"/>
    <property type="match status" value="1"/>
</dbReference>
<dbReference type="EMBL" id="BGZP01000023">
    <property type="protein sequence ID" value="GBR77678.1"/>
    <property type="molecule type" value="Genomic_DNA"/>
</dbReference>
<name>A0A388TK44_9BACT</name>
<dbReference type="Pfam" id="PF01850">
    <property type="entry name" value="PIN"/>
    <property type="match status" value="1"/>
</dbReference>
<accession>A0A388TK44</accession>
<evidence type="ECO:0000313" key="3">
    <source>
        <dbReference type="Proteomes" id="UP000282196"/>
    </source>
</evidence>
<dbReference type="Gene3D" id="3.40.50.1010">
    <property type="entry name" value="5'-nuclease"/>
    <property type="match status" value="1"/>
</dbReference>